<sequence length="464" mass="52182">MSWEDFHLNMLHYFKSLLTVYTTTRLVRIRSTFLAVVYIVVVTFMWFTFFLGWLHLDIKKAYQKSCPVRGVVSTKVKGFASTEHLSNIGSISNAALYRRTWDFIDLVSPPFGGEGQYTGITVATNFVITVNQTRGTCPEEEKGNTTACANDKDCQSKNGTWVASGHGIYTGKCAINARTCEISGWCPIENDQGSQLPFQGKRALLEDVENFTILIKNSVGFPGCGNHKGQNIRYKDEHCLSHCIHHPTTQPKCPIFKIGDIVKWSNENFSDVAVRGGVFKVEIIWICDFDFGRTIDECEPKYSFSRVDDKTFNTSKGWNFRYADYHEENRRTLHKVFGLQILVAAVGEGRKFDFFEAIISLGAMVGLFAVASLVCDFLFDILCLLNSFRCAAMRNYTQELRFGDDSASLSTKISPIDKIKNTEKYQNAGNANADNVDSTLIRSRSCILPDDSQTQPTQVETADI</sequence>
<dbReference type="Proteomes" id="UP001642540">
    <property type="component" value="Unassembled WGS sequence"/>
</dbReference>
<evidence type="ECO:0000256" key="9">
    <source>
        <dbReference type="ARBA" id="ARBA00023303"/>
    </source>
</evidence>
<dbReference type="InterPro" id="IPR059116">
    <property type="entry name" value="P2X_receptor"/>
</dbReference>
<feature type="transmembrane region" description="Helical" evidence="10">
    <location>
        <begin position="33"/>
        <end position="56"/>
    </location>
</feature>
<evidence type="ECO:0000313" key="11">
    <source>
        <dbReference type="EMBL" id="CAL8095540.1"/>
    </source>
</evidence>
<keyword evidence="9" id="KW-0407">Ion channel</keyword>
<evidence type="ECO:0000313" key="12">
    <source>
        <dbReference type="Proteomes" id="UP001642540"/>
    </source>
</evidence>
<keyword evidence="7 10" id="KW-0472">Membrane</keyword>
<proteinExistence type="inferred from homology"/>
<comment type="similarity">
    <text evidence="2">Belongs to the P2X receptor family.</text>
</comment>
<dbReference type="InterPro" id="IPR027309">
    <property type="entry name" value="P2X_extracellular_dom_sf"/>
</dbReference>
<evidence type="ECO:0000256" key="3">
    <source>
        <dbReference type="ARBA" id="ARBA00022448"/>
    </source>
</evidence>
<keyword evidence="12" id="KW-1185">Reference proteome</keyword>
<protein>
    <recommendedName>
        <fullName evidence="13">ATP receptor</fullName>
    </recommendedName>
</protein>
<name>A0ABP1QAD5_9HEXA</name>
<keyword evidence="4 10" id="KW-0812">Transmembrane</keyword>
<evidence type="ECO:0000256" key="5">
    <source>
        <dbReference type="ARBA" id="ARBA00022989"/>
    </source>
</evidence>
<dbReference type="InterPro" id="IPR001429">
    <property type="entry name" value="P2X_purnocptor"/>
</dbReference>
<evidence type="ECO:0000256" key="4">
    <source>
        <dbReference type="ARBA" id="ARBA00022692"/>
    </source>
</evidence>
<dbReference type="EMBL" id="CAXLJM020000027">
    <property type="protein sequence ID" value="CAL8095540.1"/>
    <property type="molecule type" value="Genomic_DNA"/>
</dbReference>
<evidence type="ECO:0000256" key="2">
    <source>
        <dbReference type="ARBA" id="ARBA00009848"/>
    </source>
</evidence>
<evidence type="ECO:0000256" key="6">
    <source>
        <dbReference type="ARBA" id="ARBA00023065"/>
    </source>
</evidence>
<keyword evidence="6" id="KW-0406">Ion transport</keyword>
<gene>
    <name evidence="11" type="ORF">ODALV1_LOCUS9115</name>
</gene>
<accession>A0ABP1QAD5</accession>
<reference evidence="11 12" key="1">
    <citation type="submission" date="2024-08" db="EMBL/GenBank/DDBJ databases">
        <authorList>
            <person name="Cucini C."/>
            <person name="Frati F."/>
        </authorList>
    </citation>
    <scope>NUCLEOTIDE SEQUENCE [LARGE SCALE GENOMIC DNA]</scope>
</reference>
<dbReference type="PANTHER" id="PTHR10125:SF31">
    <property type="entry name" value="P2X RECEPTOR E"/>
    <property type="match status" value="1"/>
</dbReference>
<dbReference type="PANTHER" id="PTHR10125">
    <property type="entry name" value="P2X PURINOCEPTOR"/>
    <property type="match status" value="1"/>
</dbReference>
<evidence type="ECO:0000256" key="7">
    <source>
        <dbReference type="ARBA" id="ARBA00023136"/>
    </source>
</evidence>
<keyword evidence="5 10" id="KW-1133">Transmembrane helix</keyword>
<comment type="caution">
    <text evidence="11">The sequence shown here is derived from an EMBL/GenBank/DDBJ whole genome shotgun (WGS) entry which is preliminary data.</text>
</comment>
<dbReference type="Pfam" id="PF00864">
    <property type="entry name" value="P2X_receptor"/>
    <property type="match status" value="1"/>
</dbReference>
<feature type="transmembrane region" description="Helical" evidence="10">
    <location>
        <begin position="358"/>
        <end position="385"/>
    </location>
</feature>
<dbReference type="Gene3D" id="2.60.490.10">
    <property type="entry name" value="atp-gated p2x4 ion channel domain"/>
    <property type="match status" value="1"/>
</dbReference>
<dbReference type="PRINTS" id="PR01307">
    <property type="entry name" value="P2XRECEPTOR"/>
</dbReference>
<keyword evidence="8" id="KW-1071">Ligand-gated ion channel</keyword>
<evidence type="ECO:0000256" key="10">
    <source>
        <dbReference type="SAM" id="Phobius"/>
    </source>
</evidence>
<evidence type="ECO:0008006" key="13">
    <source>
        <dbReference type="Google" id="ProtNLM"/>
    </source>
</evidence>
<keyword evidence="3" id="KW-0813">Transport</keyword>
<organism evidence="11 12">
    <name type="scientific">Orchesella dallaii</name>
    <dbReference type="NCBI Taxonomy" id="48710"/>
    <lineage>
        <taxon>Eukaryota</taxon>
        <taxon>Metazoa</taxon>
        <taxon>Ecdysozoa</taxon>
        <taxon>Arthropoda</taxon>
        <taxon>Hexapoda</taxon>
        <taxon>Collembola</taxon>
        <taxon>Entomobryomorpha</taxon>
        <taxon>Entomobryoidea</taxon>
        <taxon>Orchesellidae</taxon>
        <taxon>Orchesellinae</taxon>
        <taxon>Orchesella</taxon>
    </lineage>
</organism>
<evidence type="ECO:0000256" key="8">
    <source>
        <dbReference type="ARBA" id="ARBA00023286"/>
    </source>
</evidence>
<evidence type="ECO:0000256" key="1">
    <source>
        <dbReference type="ARBA" id="ARBA00004308"/>
    </source>
</evidence>
<dbReference type="Gene3D" id="1.10.287.940">
    <property type="entry name" value="atp-gated p2x4 ion channel"/>
    <property type="match status" value="1"/>
</dbReference>
<comment type="subcellular location">
    <subcellularLocation>
        <location evidence="1">Endomembrane system</location>
    </subcellularLocation>
</comment>